<dbReference type="Proteomes" id="UP000197783">
    <property type="component" value="Unassembled WGS sequence"/>
</dbReference>
<dbReference type="AlphaFoldDB" id="A0A245ZDR5"/>
<name>A0A245ZDR5_9SPHN</name>
<dbReference type="Pfam" id="PF13417">
    <property type="entry name" value="GST_N_3"/>
    <property type="match status" value="1"/>
</dbReference>
<keyword evidence="3" id="KW-1185">Reference proteome</keyword>
<dbReference type="InterPro" id="IPR036249">
    <property type="entry name" value="Thioredoxin-like_sf"/>
</dbReference>
<comment type="caution">
    <text evidence="2">The sequence shown here is derived from an EMBL/GenBank/DDBJ whole genome shotgun (WGS) entry which is preliminary data.</text>
</comment>
<dbReference type="Pfam" id="PF13410">
    <property type="entry name" value="GST_C_2"/>
    <property type="match status" value="1"/>
</dbReference>
<dbReference type="SUPFAM" id="SSF47616">
    <property type="entry name" value="GST C-terminal domain-like"/>
    <property type="match status" value="1"/>
</dbReference>
<sequence>MKQVILYGAPHSLYSGKTRSYLRKQGIAYVERTGGARFSSEVVPAIGRGIIPVIELPDGSFVQDTIDILDHFERAGAPVSAYPAGPRQRILAHIAELYAVVGLTRHAMHYRWSYADEQDQFLTDAFSAAGSGDPAAVMARMRSYLPMLGVTPATIPAIEASYIALLDLLQAHFASHPYLFGGQPSLGDYGLLGPLFAHLGRDPVPADIMKRRAPKVFRWVERMNAADADIPEYGDYPATYLPDDGIPTTLEPLYRHMADELFPELTDKVDMVRRFVAQAEPETGSPVTDKPHRRVIGSVQTSFRGVGAESGVQPYIFYLWQRITDTFGTLEANTAACVREWLNGVGLSPLLDAHRPIRVERRGHIEVWGERL</sequence>
<dbReference type="RefSeq" id="WP_088335377.1">
    <property type="nucleotide sequence ID" value="NZ_NBBJ01000008.1"/>
</dbReference>
<dbReference type="CDD" id="cd00299">
    <property type="entry name" value="GST_C_family"/>
    <property type="match status" value="1"/>
</dbReference>
<dbReference type="OrthoDB" id="7054557at2"/>
<dbReference type="EMBL" id="NBBJ01000008">
    <property type="protein sequence ID" value="OWK27868.1"/>
    <property type="molecule type" value="Genomic_DNA"/>
</dbReference>
<dbReference type="Gene3D" id="1.20.1050.10">
    <property type="match status" value="1"/>
</dbReference>
<dbReference type="InterPro" id="IPR036282">
    <property type="entry name" value="Glutathione-S-Trfase_C_sf"/>
</dbReference>
<evidence type="ECO:0000313" key="3">
    <source>
        <dbReference type="Proteomes" id="UP000197783"/>
    </source>
</evidence>
<gene>
    <name evidence="2" type="ORF">SPMU_33010</name>
</gene>
<proteinExistence type="predicted"/>
<evidence type="ECO:0000259" key="1">
    <source>
        <dbReference type="Pfam" id="PF13417"/>
    </source>
</evidence>
<organism evidence="2 3">
    <name type="scientific">Sphingomonas mucosissima</name>
    <dbReference type="NCBI Taxonomy" id="370959"/>
    <lineage>
        <taxon>Bacteria</taxon>
        <taxon>Pseudomonadati</taxon>
        <taxon>Pseudomonadota</taxon>
        <taxon>Alphaproteobacteria</taxon>
        <taxon>Sphingomonadales</taxon>
        <taxon>Sphingomonadaceae</taxon>
        <taxon>Sphingomonas</taxon>
    </lineage>
</organism>
<protein>
    <recommendedName>
        <fullName evidence="1">GST N-terminal domain-containing protein</fullName>
    </recommendedName>
</protein>
<feature type="domain" description="GST N-terminal" evidence="1">
    <location>
        <begin position="6"/>
        <end position="75"/>
    </location>
</feature>
<dbReference type="SUPFAM" id="SSF52833">
    <property type="entry name" value="Thioredoxin-like"/>
    <property type="match status" value="1"/>
</dbReference>
<evidence type="ECO:0000313" key="2">
    <source>
        <dbReference type="EMBL" id="OWK27868.1"/>
    </source>
</evidence>
<dbReference type="InterPro" id="IPR004045">
    <property type="entry name" value="Glutathione_S-Trfase_N"/>
</dbReference>
<reference evidence="2 3" key="1">
    <citation type="submission" date="2017-03" db="EMBL/GenBank/DDBJ databases">
        <title>Genome sequence of Sphingomonas mucosissima DSM 17494.</title>
        <authorList>
            <person name="Poehlein A."/>
            <person name="Wuebbeler J.H."/>
            <person name="Steinbuechel A."/>
            <person name="Daniel R."/>
        </authorList>
    </citation>
    <scope>NUCLEOTIDE SEQUENCE [LARGE SCALE GENOMIC DNA]</scope>
    <source>
        <strain evidence="2 3">DSM 17494</strain>
    </source>
</reference>
<dbReference type="Gene3D" id="3.40.30.10">
    <property type="entry name" value="Glutaredoxin"/>
    <property type="match status" value="1"/>
</dbReference>
<accession>A0A245ZDR5</accession>